<dbReference type="FunFam" id="3.40.50.300:FF:003559">
    <property type="entry name" value="Guanine nucleotide-binding protein G(i) subunit alpha-1"/>
    <property type="match status" value="1"/>
</dbReference>
<dbReference type="AlphaFoldDB" id="A0AAV4CC08"/>
<dbReference type="SMART" id="SM00275">
    <property type="entry name" value="G_alpha"/>
    <property type="match status" value="1"/>
</dbReference>
<dbReference type="InterPro" id="IPR001019">
    <property type="entry name" value="Gprotein_alpha_su"/>
</dbReference>
<evidence type="ECO:0000256" key="1">
    <source>
        <dbReference type="ARBA" id="ARBA00006628"/>
    </source>
</evidence>
<dbReference type="GO" id="GO:0031683">
    <property type="term" value="F:G-protein beta/gamma-subunit complex binding"/>
    <property type="evidence" value="ECO:0007669"/>
    <property type="project" value="InterPro"/>
</dbReference>
<dbReference type="GO" id="GO:0003924">
    <property type="term" value="F:GTPase activity"/>
    <property type="evidence" value="ECO:0007669"/>
    <property type="project" value="InterPro"/>
</dbReference>
<evidence type="ECO:0000256" key="7">
    <source>
        <dbReference type="ARBA" id="ARBA00023134"/>
    </source>
</evidence>
<dbReference type="SUPFAM" id="SSF47895">
    <property type="entry name" value="Transducin (alpha subunit), insertion domain"/>
    <property type="match status" value="1"/>
</dbReference>
<keyword evidence="5 11" id="KW-0547">Nucleotide-binding</keyword>
<comment type="similarity">
    <text evidence="1">Belongs to the G-alpha family. G(i/o/t/z) subfamily.</text>
</comment>
<evidence type="ECO:0000256" key="5">
    <source>
        <dbReference type="ARBA" id="ARBA00022741"/>
    </source>
</evidence>
<comment type="subunit">
    <text evidence="2">G proteins are composed of 3 units; alpha, beta and gamma. The alpha chain contains the guanine nucleotide binding site.</text>
</comment>
<dbReference type="InterPro" id="IPR011025">
    <property type="entry name" value="GproteinA_insert"/>
</dbReference>
<keyword evidence="3" id="KW-0519">Myristate</keyword>
<reference evidence="13 14" key="1">
    <citation type="journal article" date="2021" name="Elife">
        <title>Chloroplast acquisition without the gene transfer in kleptoplastic sea slugs, Plakobranchus ocellatus.</title>
        <authorList>
            <person name="Maeda T."/>
            <person name="Takahashi S."/>
            <person name="Yoshida T."/>
            <person name="Shimamura S."/>
            <person name="Takaki Y."/>
            <person name="Nagai Y."/>
            <person name="Toyoda A."/>
            <person name="Suzuki Y."/>
            <person name="Arimoto A."/>
            <person name="Ishii H."/>
            <person name="Satoh N."/>
            <person name="Nishiyama T."/>
            <person name="Hasebe M."/>
            <person name="Maruyama T."/>
            <person name="Minagawa J."/>
            <person name="Obokata J."/>
            <person name="Shigenobu S."/>
        </authorList>
    </citation>
    <scope>NUCLEOTIDE SEQUENCE [LARGE SCALE GENOMIC DNA]</scope>
</reference>
<dbReference type="InterPro" id="IPR027417">
    <property type="entry name" value="P-loop_NTPase"/>
</dbReference>
<dbReference type="PANTHER" id="PTHR10218">
    <property type="entry name" value="GTP-BINDING PROTEIN ALPHA SUBUNIT"/>
    <property type="match status" value="1"/>
</dbReference>
<evidence type="ECO:0000256" key="3">
    <source>
        <dbReference type="ARBA" id="ARBA00022707"/>
    </source>
</evidence>
<evidence type="ECO:0000313" key="14">
    <source>
        <dbReference type="Proteomes" id="UP000735302"/>
    </source>
</evidence>
<evidence type="ECO:0000256" key="9">
    <source>
        <dbReference type="ARBA" id="ARBA00023224"/>
    </source>
</evidence>
<proteinExistence type="inferred from homology"/>
<dbReference type="GO" id="GO:0005737">
    <property type="term" value="C:cytoplasm"/>
    <property type="evidence" value="ECO:0007669"/>
    <property type="project" value="TreeGrafter"/>
</dbReference>
<dbReference type="Proteomes" id="UP000735302">
    <property type="component" value="Unassembled WGS sequence"/>
</dbReference>
<keyword evidence="10" id="KW-0449">Lipoprotein</keyword>
<feature type="binding site" evidence="11">
    <location>
        <begin position="43"/>
        <end position="48"/>
    </location>
    <ligand>
        <name>GTP</name>
        <dbReference type="ChEBI" id="CHEBI:37565"/>
    </ligand>
</feature>
<dbReference type="Gene3D" id="3.40.50.300">
    <property type="entry name" value="P-loop containing nucleotide triphosphate hydrolases"/>
    <property type="match status" value="1"/>
</dbReference>
<evidence type="ECO:0000313" key="13">
    <source>
        <dbReference type="EMBL" id="GFO29082.1"/>
    </source>
</evidence>
<evidence type="ECO:0000256" key="8">
    <source>
        <dbReference type="ARBA" id="ARBA00023139"/>
    </source>
</evidence>
<dbReference type="Pfam" id="PF00503">
    <property type="entry name" value="G-alpha"/>
    <property type="match status" value="1"/>
</dbReference>
<dbReference type="GO" id="GO:0046872">
    <property type="term" value="F:metal ion binding"/>
    <property type="evidence" value="ECO:0007669"/>
    <property type="project" value="UniProtKB-KW"/>
</dbReference>
<dbReference type="GO" id="GO:0001664">
    <property type="term" value="F:G protein-coupled receptor binding"/>
    <property type="evidence" value="ECO:0007669"/>
    <property type="project" value="TreeGrafter"/>
</dbReference>
<dbReference type="PROSITE" id="PS51882">
    <property type="entry name" value="G_ALPHA"/>
    <property type="match status" value="1"/>
</dbReference>
<accession>A0AAV4CC08</accession>
<name>A0AAV4CC08_9GAST</name>
<evidence type="ECO:0000256" key="11">
    <source>
        <dbReference type="PIRSR" id="PIRSR601019-1"/>
    </source>
</evidence>
<keyword evidence="4 12" id="KW-0479">Metal-binding</keyword>
<comment type="caution">
    <text evidence="13">The sequence shown here is derived from an EMBL/GenBank/DDBJ whole genome shotgun (WGS) entry which is preliminary data.</text>
</comment>
<keyword evidence="7 11" id="KW-0342">GTP-binding</keyword>
<keyword evidence="6 12" id="KW-0460">Magnesium</keyword>
<gene>
    <name evidence="13" type="ORF">PoB_005558700</name>
</gene>
<dbReference type="GO" id="GO:0005834">
    <property type="term" value="C:heterotrimeric G-protein complex"/>
    <property type="evidence" value="ECO:0007669"/>
    <property type="project" value="TreeGrafter"/>
</dbReference>
<sequence>MGCVSSQEDKAAVERSKQIDKSLRMDGEKAAREVKLLLLGAGESGKSTIVKQMKIIHEKGYSQEECLQYKPVVYSNAIQSMIAIIKAMGQLKIEFGHPDRALAQTNPSSPAPTSPISLTEEILTRCPVLLAVDLAE</sequence>
<feature type="binding site" evidence="12">
    <location>
        <position position="47"/>
    </location>
    <ligand>
        <name>Mg(2+)</name>
        <dbReference type="ChEBI" id="CHEBI:18420"/>
    </ligand>
</feature>
<evidence type="ECO:0000256" key="6">
    <source>
        <dbReference type="ARBA" id="ARBA00022842"/>
    </source>
</evidence>
<organism evidence="13 14">
    <name type="scientific">Plakobranchus ocellatus</name>
    <dbReference type="NCBI Taxonomy" id="259542"/>
    <lineage>
        <taxon>Eukaryota</taxon>
        <taxon>Metazoa</taxon>
        <taxon>Spiralia</taxon>
        <taxon>Lophotrochozoa</taxon>
        <taxon>Mollusca</taxon>
        <taxon>Gastropoda</taxon>
        <taxon>Heterobranchia</taxon>
        <taxon>Euthyneura</taxon>
        <taxon>Panpulmonata</taxon>
        <taxon>Sacoglossa</taxon>
        <taxon>Placobranchoidea</taxon>
        <taxon>Plakobranchidae</taxon>
        <taxon>Plakobranchus</taxon>
    </lineage>
</organism>
<dbReference type="GO" id="GO:0005525">
    <property type="term" value="F:GTP binding"/>
    <property type="evidence" value="ECO:0007669"/>
    <property type="project" value="UniProtKB-KW"/>
</dbReference>
<dbReference type="GO" id="GO:0007188">
    <property type="term" value="P:adenylate cyclase-modulating G protein-coupled receptor signaling pathway"/>
    <property type="evidence" value="ECO:0007669"/>
    <property type="project" value="TreeGrafter"/>
</dbReference>
<evidence type="ECO:0000256" key="12">
    <source>
        <dbReference type="PIRSR" id="PIRSR601019-2"/>
    </source>
</evidence>
<dbReference type="PANTHER" id="PTHR10218:SF227">
    <property type="entry name" value="G PROTEIN ALPHA I SUBUNIT"/>
    <property type="match status" value="1"/>
</dbReference>
<evidence type="ECO:0000256" key="10">
    <source>
        <dbReference type="ARBA" id="ARBA00023288"/>
    </source>
</evidence>
<keyword evidence="9" id="KW-0807">Transducer</keyword>
<dbReference type="EMBL" id="BLXT01006120">
    <property type="protein sequence ID" value="GFO29082.1"/>
    <property type="molecule type" value="Genomic_DNA"/>
</dbReference>
<keyword evidence="14" id="KW-1185">Reference proteome</keyword>
<protein>
    <submittedName>
        <fullName evidence="13">Guanine nucleotide-binding protein g(I) subunit alpha</fullName>
    </submittedName>
</protein>
<dbReference type="SUPFAM" id="SSF52540">
    <property type="entry name" value="P-loop containing nucleoside triphosphate hydrolases"/>
    <property type="match status" value="1"/>
</dbReference>
<keyword evidence="8" id="KW-0564">Palmitate</keyword>
<evidence type="ECO:0000256" key="4">
    <source>
        <dbReference type="ARBA" id="ARBA00022723"/>
    </source>
</evidence>
<evidence type="ECO:0000256" key="2">
    <source>
        <dbReference type="ARBA" id="ARBA00011356"/>
    </source>
</evidence>